<dbReference type="InterPro" id="IPR036615">
    <property type="entry name" value="Mur_ligase_C_dom_sf"/>
</dbReference>
<keyword evidence="3" id="KW-0067">ATP-binding</keyword>
<evidence type="ECO:0000313" key="4">
    <source>
        <dbReference type="EMBL" id="KAG0650070.1"/>
    </source>
</evidence>
<dbReference type="OrthoDB" id="5212574at2759"/>
<evidence type="ECO:0000313" key="5">
    <source>
        <dbReference type="Proteomes" id="UP000785200"/>
    </source>
</evidence>
<dbReference type="PANTHER" id="PTHR11136:SF5">
    <property type="entry name" value="FOLYLPOLYGLUTAMATE SYNTHASE, MITOCHONDRIAL"/>
    <property type="match status" value="1"/>
</dbReference>
<accession>A0A9P7AYK2</accession>
<proteinExistence type="predicted"/>
<dbReference type="GO" id="GO:0005524">
    <property type="term" value="F:ATP binding"/>
    <property type="evidence" value="ECO:0007669"/>
    <property type="project" value="UniProtKB-KW"/>
</dbReference>
<comment type="caution">
    <text evidence="4">The sequence shown here is derived from an EMBL/GenBank/DDBJ whole genome shotgun (WGS) entry which is preliminary data.</text>
</comment>
<evidence type="ECO:0000256" key="2">
    <source>
        <dbReference type="ARBA" id="ARBA00022741"/>
    </source>
</evidence>
<dbReference type="GO" id="GO:0005829">
    <property type="term" value="C:cytosol"/>
    <property type="evidence" value="ECO:0007669"/>
    <property type="project" value="TreeGrafter"/>
</dbReference>
<reference evidence="4" key="1">
    <citation type="submission" date="2019-07" db="EMBL/GenBank/DDBJ databases">
        <title>Hyphodiscus hymeniophilus genome sequencing and assembly.</title>
        <authorList>
            <person name="Kramer G."/>
            <person name="Nodwell J."/>
        </authorList>
    </citation>
    <scope>NUCLEOTIDE SEQUENCE</scope>
    <source>
        <strain evidence="4">ATCC 34498</strain>
    </source>
</reference>
<dbReference type="GO" id="GO:0005739">
    <property type="term" value="C:mitochondrion"/>
    <property type="evidence" value="ECO:0007669"/>
    <property type="project" value="TreeGrafter"/>
</dbReference>
<sequence length="186" mass="20976">MEQSPNVVAVLRDRGTEKGNQLDFVDVDDRLPREAPVLKFKVQKMNASLAISLAETILKKKSDCRLSKIDIREGLDQFSWPGRFHTVQDGKYQWYLDTAHNELSLKVATAWFAQSVATVHQSDIDTAVHPVRILIFAHNSDRDKTALLQSVADTLKLSSIQVQHVIFTTFEERHDGMTSIGKSTTL</sequence>
<dbReference type="PANTHER" id="PTHR11136">
    <property type="entry name" value="FOLYLPOLYGLUTAMATE SYNTHASE-RELATED"/>
    <property type="match status" value="1"/>
</dbReference>
<dbReference type="Gene3D" id="3.90.190.20">
    <property type="entry name" value="Mur ligase, C-terminal domain"/>
    <property type="match status" value="1"/>
</dbReference>
<dbReference type="EMBL" id="VNKQ01000006">
    <property type="protein sequence ID" value="KAG0650070.1"/>
    <property type="molecule type" value="Genomic_DNA"/>
</dbReference>
<dbReference type="SUPFAM" id="SSF53244">
    <property type="entry name" value="MurD-like peptide ligases, peptide-binding domain"/>
    <property type="match status" value="1"/>
</dbReference>
<dbReference type="AlphaFoldDB" id="A0A9P7AYK2"/>
<dbReference type="InterPro" id="IPR001645">
    <property type="entry name" value="Folylpolyglutamate_synth"/>
</dbReference>
<organism evidence="4 5">
    <name type="scientific">Hyphodiscus hymeniophilus</name>
    <dbReference type="NCBI Taxonomy" id="353542"/>
    <lineage>
        <taxon>Eukaryota</taxon>
        <taxon>Fungi</taxon>
        <taxon>Dikarya</taxon>
        <taxon>Ascomycota</taxon>
        <taxon>Pezizomycotina</taxon>
        <taxon>Leotiomycetes</taxon>
        <taxon>Helotiales</taxon>
        <taxon>Hyphodiscaceae</taxon>
        <taxon>Hyphodiscus</taxon>
    </lineage>
</organism>
<keyword evidence="1" id="KW-0436">Ligase</keyword>
<evidence type="ECO:0000256" key="3">
    <source>
        <dbReference type="ARBA" id="ARBA00022840"/>
    </source>
</evidence>
<dbReference type="GO" id="GO:0004326">
    <property type="term" value="F:tetrahydrofolylpolyglutamate synthase activity"/>
    <property type="evidence" value="ECO:0007669"/>
    <property type="project" value="InterPro"/>
</dbReference>
<evidence type="ECO:0000256" key="1">
    <source>
        <dbReference type="ARBA" id="ARBA00022598"/>
    </source>
</evidence>
<keyword evidence="5" id="KW-1185">Reference proteome</keyword>
<keyword evidence="2" id="KW-0547">Nucleotide-binding</keyword>
<name>A0A9P7AYK2_9HELO</name>
<protein>
    <submittedName>
        <fullName evidence="4">Folylpoly-gamma-glutamate synthetase</fullName>
    </submittedName>
</protein>
<dbReference type="Proteomes" id="UP000785200">
    <property type="component" value="Unassembled WGS sequence"/>
</dbReference>
<gene>
    <name evidence="4" type="ORF">D0Z07_2993</name>
</gene>